<dbReference type="Proteomes" id="UP000029844">
    <property type="component" value="Unassembled WGS sequence"/>
</dbReference>
<reference evidence="1 2" key="1">
    <citation type="submission" date="2014-05" db="EMBL/GenBank/DDBJ databases">
        <title>Novel Listeriaceae from food processing environments.</title>
        <authorList>
            <person name="den Bakker H.C."/>
        </authorList>
    </citation>
    <scope>NUCLEOTIDE SEQUENCE [LARGE SCALE GENOMIC DNA]</scope>
    <source>
        <strain evidence="1 2">FSL A5-0281</strain>
    </source>
</reference>
<proteinExistence type="predicted"/>
<dbReference type="EMBL" id="JNFA01000011">
    <property type="protein sequence ID" value="KGL42858.1"/>
    <property type="molecule type" value="Genomic_DNA"/>
</dbReference>
<dbReference type="AlphaFoldDB" id="A0A099WEA7"/>
<sequence length="234" mass="26288">MSFNKDKYNGLINQAKTTSDPDELSNILEELKECPSNKQVESLYKSYVDHENQLVRCIAFEGLGKSENLSNEVYRKAIEHLHDEVLVVMSCIELLSNSNFEGSVTSIAELLNHPDANVRCVAAEALGNMNSPEALPDIMRIYQTEVDELAKVGQTYAIYLLCDSSEEDQALADMADLLYANNETATYRAMNNLIAILDDTNENMIYKAFKDKSNSVASEAFLEELRGNIKTYFE</sequence>
<dbReference type="GeneID" id="58716793"/>
<dbReference type="Gene3D" id="1.25.10.10">
    <property type="entry name" value="Leucine-rich Repeat Variant"/>
    <property type="match status" value="1"/>
</dbReference>
<organism evidence="1 2">
    <name type="scientific">Listeria booriae</name>
    <dbReference type="NCBI Taxonomy" id="1552123"/>
    <lineage>
        <taxon>Bacteria</taxon>
        <taxon>Bacillati</taxon>
        <taxon>Bacillota</taxon>
        <taxon>Bacilli</taxon>
        <taxon>Bacillales</taxon>
        <taxon>Listeriaceae</taxon>
        <taxon>Listeria</taxon>
    </lineage>
</organism>
<dbReference type="STRING" id="1552123.EP57_05220"/>
<protein>
    <submittedName>
        <fullName evidence="1">Fibronectin-binding protein</fullName>
    </submittedName>
</protein>
<evidence type="ECO:0000313" key="2">
    <source>
        <dbReference type="Proteomes" id="UP000029844"/>
    </source>
</evidence>
<dbReference type="InterPro" id="IPR016024">
    <property type="entry name" value="ARM-type_fold"/>
</dbReference>
<keyword evidence="2" id="KW-1185">Reference proteome</keyword>
<accession>A0A099WEA7</accession>
<dbReference type="Pfam" id="PF13646">
    <property type="entry name" value="HEAT_2"/>
    <property type="match status" value="1"/>
</dbReference>
<dbReference type="SUPFAM" id="SSF48371">
    <property type="entry name" value="ARM repeat"/>
    <property type="match status" value="1"/>
</dbReference>
<dbReference type="RefSeq" id="WP_036084757.1">
    <property type="nucleotide sequence ID" value="NZ_JNFA01000011.1"/>
</dbReference>
<name>A0A099WEA7_9LIST</name>
<dbReference type="InterPro" id="IPR011989">
    <property type="entry name" value="ARM-like"/>
</dbReference>
<gene>
    <name evidence="1" type="ORF">EP57_05220</name>
</gene>
<comment type="caution">
    <text evidence="1">The sequence shown here is derived from an EMBL/GenBank/DDBJ whole genome shotgun (WGS) entry which is preliminary data.</text>
</comment>
<evidence type="ECO:0000313" key="1">
    <source>
        <dbReference type="EMBL" id="KGL42858.1"/>
    </source>
</evidence>